<accession>A0A1B2HC85</accession>
<organism evidence="1 2">
    <name type="scientific">Lentzea guizhouensis</name>
    <dbReference type="NCBI Taxonomy" id="1586287"/>
    <lineage>
        <taxon>Bacteria</taxon>
        <taxon>Bacillati</taxon>
        <taxon>Actinomycetota</taxon>
        <taxon>Actinomycetes</taxon>
        <taxon>Pseudonocardiales</taxon>
        <taxon>Pseudonocardiaceae</taxon>
        <taxon>Lentzea</taxon>
    </lineage>
</organism>
<dbReference type="STRING" id="1586287.BBK82_03705"/>
<proteinExistence type="predicted"/>
<evidence type="ECO:0000313" key="2">
    <source>
        <dbReference type="Proteomes" id="UP000093053"/>
    </source>
</evidence>
<name>A0A1B2HC85_9PSEU</name>
<dbReference type="AlphaFoldDB" id="A0A1B2HC85"/>
<gene>
    <name evidence="1" type="ORF">BBK82_03705</name>
</gene>
<dbReference type="KEGG" id="led:BBK82_03705"/>
<reference evidence="1 2" key="1">
    <citation type="submission" date="2016-07" db="EMBL/GenBank/DDBJ databases">
        <title>Complete genome sequence of the Lentzea guizhouensis DHS C013.</title>
        <authorList>
            <person name="Cao C."/>
        </authorList>
    </citation>
    <scope>NUCLEOTIDE SEQUENCE [LARGE SCALE GENOMIC DNA]</scope>
    <source>
        <strain evidence="1 2">DHS C013</strain>
    </source>
</reference>
<protein>
    <submittedName>
        <fullName evidence="1">Uncharacterized protein</fullName>
    </submittedName>
</protein>
<dbReference type="EMBL" id="CP016793">
    <property type="protein sequence ID" value="ANZ35322.1"/>
    <property type="molecule type" value="Genomic_DNA"/>
</dbReference>
<dbReference type="RefSeq" id="WP_065913738.1">
    <property type="nucleotide sequence ID" value="NZ_CP016793.1"/>
</dbReference>
<dbReference type="Proteomes" id="UP000093053">
    <property type="component" value="Chromosome"/>
</dbReference>
<sequence length="141" mass="15022">MIGVIALNAGANGVGERVITWCCGAHRAESCCEGTLCVPCCPQCPTCPVVRRRTPEERAVDAAEVRERQMFVRVAAHRAELMTIVAGINDIVAELERHTSQLIDIAAIADEAGGVQADLDVLAAGVSRFAKLDLDPPSWPS</sequence>
<evidence type="ECO:0000313" key="1">
    <source>
        <dbReference type="EMBL" id="ANZ35322.1"/>
    </source>
</evidence>
<keyword evidence="2" id="KW-1185">Reference proteome</keyword>